<evidence type="ECO:0000256" key="1">
    <source>
        <dbReference type="SAM" id="SignalP"/>
    </source>
</evidence>
<organism evidence="3 4">
    <name type="scientific">Kipferlia bialata</name>
    <dbReference type="NCBI Taxonomy" id="797122"/>
    <lineage>
        <taxon>Eukaryota</taxon>
        <taxon>Metamonada</taxon>
        <taxon>Carpediemonas-like organisms</taxon>
        <taxon>Kipferlia</taxon>
    </lineage>
</organism>
<dbReference type="InterPro" id="IPR001124">
    <property type="entry name" value="Lipid-bd_serum_glycop_C"/>
</dbReference>
<reference evidence="3 4" key="1">
    <citation type="journal article" date="2018" name="PLoS ONE">
        <title>The draft genome of Kipferlia bialata reveals reductive genome evolution in fornicate parasites.</title>
        <authorList>
            <person name="Tanifuji G."/>
            <person name="Takabayashi S."/>
            <person name="Kume K."/>
            <person name="Takagi M."/>
            <person name="Nakayama T."/>
            <person name="Kamikawa R."/>
            <person name="Inagaki Y."/>
            <person name="Hashimoto T."/>
        </authorList>
    </citation>
    <scope>NUCLEOTIDE SEQUENCE [LARGE SCALE GENOMIC DNA]</scope>
    <source>
        <strain evidence="3">NY0173</strain>
    </source>
</reference>
<keyword evidence="4" id="KW-1185">Reference proteome</keyword>
<accession>A0A9K3GFF9</accession>
<evidence type="ECO:0000259" key="2">
    <source>
        <dbReference type="Pfam" id="PF02886"/>
    </source>
</evidence>
<evidence type="ECO:0000313" key="3">
    <source>
        <dbReference type="EMBL" id="GIQ80216.1"/>
    </source>
</evidence>
<dbReference type="AlphaFoldDB" id="A0A9K3GFF9"/>
<comment type="caution">
    <text evidence="3">The sequence shown here is derived from an EMBL/GenBank/DDBJ whole genome shotgun (WGS) entry which is preliminary data.</text>
</comment>
<keyword evidence="1" id="KW-0732">Signal</keyword>
<dbReference type="Gene3D" id="3.15.10.10">
    <property type="entry name" value="Bactericidal permeability-increasing protein, domain 1"/>
    <property type="match status" value="1"/>
</dbReference>
<feature type="chain" id="PRO_5039952406" description="Lipid-binding serum glycoprotein C-terminal domain-containing protein" evidence="1">
    <location>
        <begin position="20"/>
        <end position="491"/>
    </location>
</feature>
<name>A0A9K3GFF9_9EUKA</name>
<dbReference type="OrthoDB" id="10255543at2759"/>
<dbReference type="InterPro" id="IPR032942">
    <property type="entry name" value="BPI/LBP/Plunc"/>
</dbReference>
<dbReference type="EMBL" id="BDIP01000125">
    <property type="protein sequence ID" value="GIQ80216.1"/>
    <property type="molecule type" value="Genomic_DNA"/>
</dbReference>
<dbReference type="SUPFAM" id="SSF55394">
    <property type="entry name" value="Bactericidal permeability-increasing protein, BPI"/>
    <property type="match status" value="2"/>
</dbReference>
<dbReference type="Proteomes" id="UP000265618">
    <property type="component" value="Unassembled WGS sequence"/>
</dbReference>
<feature type="signal peptide" evidence="1">
    <location>
        <begin position="1"/>
        <end position="19"/>
    </location>
</feature>
<gene>
    <name evidence="3" type="ORF">KIPB_000977</name>
</gene>
<dbReference type="GO" id="GO:0008289">
    <property type="term" value="F:lipid binding"/>
    <property type="evidence" value="ECO:0007669"/>
    <property type="project" value="InterPro"/>
</dbReference>
<protein>
    <recommendedName>
        <fullName evidence="2">Lipid-binding serum glycoprotein C-terminal domain-containing protein</fullName>
    </recommendedName>
</protein>
<dbReference type="InterPro" id="IPR017943">
    <property type="entry name" value="Bactericidal_perm-incr_a/b_dom"/>
</dbReference>
<dbReference type="Pfam" id="PF02886">
    <property type="entry name" value="LBP_BPI_CETP_C"/>
    <property type="match status" value="1"/>
</dbReference>
<feature type="domain" description="Lipid-binding serum glycoprotein C-terminal" evidence="2">
    <location>
        <begin position="242"/>
        <end position="381"/>
    </location>
</feature>
<evidence type="ECO:0000313" key="4">
    <source>
        <dbReference type="Proteomes" id="UP000265618"/>
    </source>
</evidence>
<dbReference type="Gene3D" id="3.15.20.10">
    <property type="entry name" value="Bactericidal permeability-increasing protein, domain 2"/>
    <property type="match status" value="1"/>
</dbReference>
<dbReference type="PANTHER" id="PTHR10504:SF131">
    <property type="entry name" value="BPI2 DOMAIN-CONTAINING PROTEIN"/>
    <property type="match status" value="1"/>
</dbReference>
<sequence length="491" mass="54626">MQLRLCALVCAVLLSVALCSLQCSPTTAISKAAVQAIPMLCDAITQVQLDDINTVMNLIIAKVDLSLTEIDGEFATVENVGFSTIPSEDAVQLVIDDISMRFSFNWSYEQEEWPYTHDHGTGTLDIAGTSYTTALQSYMDEECGVPQFECLKYTMDLGKVTINLDGGASALYQMVIDTLINLVESLFEDTLEDMLQEVAMDSINHAFMHTDYLYHMVDSPALSLDERFTNKFAIYEDWLQVTLTGYFYPESVGHLWNGRTLPAGPLPGKRTNADIQIFCGRSLHQSAFEAHQYEEDYVCPIDYSDASPYTQSILTTAALGSVAPGLYQQYPDQSLSVTYTSTETPQLTYMPSGALVSFTGRLDFYVAETAVGTPVMSLETTFGFSAIPGIDPIDQDDNTPKILFNWAALQMYTVTPPTLITSTVGDVNTASPMFMQWQSLLGIYAVAPWMLTTMNHEAPRMNTIPDLNYDEAEFAFDPEYLSWYLPLQYLN</sequence>
<proteinExistence type="predicted"/>
<dbReference type="PANTHER" id="PTHR10504">
    <property type="entry name" value="BACTERICIDAL PERMEABILITY-INCREASING BPI PROTEIN-RELATED"/>
    <property type="match status" value="1"/>
</dbReference>